<dbReference type="InterPro" id="IPR029063">
    <property type="entry name" value="SAM-dependent_MTases_sf"/>
</dbReference>
<dbReference type="AlphaFoldDB" id="A0A9N9BBE4"/>
<comment type="catalytic activity">
    <reaction evidence="5">
        <text>an adenosine in mRNA + S-adenosyl-L-methionine = an N(6)-methyladenosine in mRNA + S-adenosyl-L-homocysteine + H(+)</text>
        <dbReference type="Rhea" id="RHEA:55584"/>
        <dbReference type="Rhea" id="RHEA-COMP:12414"/>
        <dbReference type="Rhea" id="RHEA-COMP:12417"/>
        <dbReference type="ChEBI" id="CHEBI:15378"/>
        <dbReference type="ChEBI" id="CHEBI:57856"/>
        <dbReference type="ChEBI" id="CHEBI:59789"/>
        <dbReference type="ChEBI" id="CHEBI:74411"/>
        <dbReference type="ChEBI" id="CHEBI:74449"/>
        <dbReference type="EC" id="2.1.1.348"/>
    </reaction>
</comment>
<gene>
    <name evidence="9" type="ORF">AMORRO_LOCUS5867</name>
</gene>
<dbReference type="InterPro" id="IPR019734">
    <property type="entry name" value="TPR_rpt"/>
</dbReference>
<dbReference type="OrthoDB" id="10262526at2759"/>
<dbReference type="GO" id="GO:0003676">
    <property type="term" value="F:nucleic acid binding"/>
    <property type="evidence" value="ECO:0007669"/>
    <property type="project" value="InterPro"/>
</dbReference>
<evidence type="ECO:0000256" key="3">
    <source>
        <dbReference type="ARBA" id="ARBA00022679"/>
    </source>
</evidence>
<feature type="compositionally biased region" description="Low complexity" evidence="8">
    <location>
        <begin position="72"/>
        <end position="84"/>
    </location>
</feature>
<feature type="repeat" description="TPR" evidence="6">
    <location>
        <begin position="374"/>
        <end position="407"/>
    </location>
</feature>
<dbReference type="GO" id="GO:0001734">
    <property type="term" value="F:mRNA m(6)A methyltransferase activity"/>
    <property type="evidence" value="ECO:0007669"/>
    <property type="project" value="UniProtKB-EC"/>
</dbReference>
<comment type="caution">
    <text evidence="9">The sequence shown here is derived from an EMBL/GenBank/DDBJ whole genome shotgun (WGS) entry which is preliminary data.</text>
</comment>
<evidence type="ECO:0000256" key="8">
    <source>
        <dbReference type="SAM" id="MobiDB-lite"/>
    </source>
</evidence>
<sequence length="565" mass="64099">MSDHETTNPDLLSSPSNRSTTENNGSTSVFSDTALDTQLYYLLNRETELRLQIDELVEEISQLETSLNKYKVNSSVGDDNGGSDNKNDLENETTDDNVDNEDRWEEFKAPEWCIPIKADVLTFEWDASLLSKECQFDVILMDPPWQLATHAPTRGVAIAYQQLPDICIEELPITKLQKNGFLFIWVINNKYTKAFEMMKKWGYTYCDDITWVKQTVNRRMAKGHGFYLQHAKETCLIGRKGEDPPGCNHSISSDVIFSERRGQSQKPEELYEMIEELIPNGNYLEIFGRKNNLRDYWVTIGNELYVGERRSFEMATKESSQEPVQESNSSDHEQKIDPAPVTEVSGESGIGVKTEEEALPKFTPEEIKNLIELANSYKITGNEHFSMLKFEEAIVEYEKALDTCPDEIRNERAIYWGNLGACYVKLGKYQEAVEACTKALEDLPTYTKVLLRRAQANEKLHTHTSLSSALEDYKTLQSTPSHQSELSSTTRKSINSSIQNLPMIIAQQQENEKNEMLGKLKDFGNTILGKFGLSTDNFKMVKDPNSDGYNIQFVNNAGGSGESSD</sequence>
<evidence type="ECO:0000313" key="9">
    <source>
        <dbReference type="EMBL" id="CAG8557637.1"/>
    </source>
</evidence>
<dbReference type="InterPro" id="IPR011990">
    <property type="entry name" value="TPR-like_helical_dom_sf"/>
</dbReference>
<dbReference type="SUPFAM" id="SSF48452">
    <property type="entry name" value="TPR-like"/>
    <property type="match status" value="1"/>
</dbReference>
<dbReference type="PROSITE" id="PS50005">
    <property type="entry name" value="TPR"/>
    <property type="match status" value="2"/>
</dbReference>
<evidence type="ECO:0000256" key="5">
    <source>
        <dbReference type="ARBA" id="ARBA00048957"/>
    </source>
</evidence>
<evidence type="ECO:0000313" key="10">
    <source>
        <dbReference type="Proteomes" id="UP000789342"/>
    </source>
</evidence>
<name>A0A9N9BBE4_9GLOM</name>
<feature type="compositionally biased region" description="Acidic residues" evidence="8">
    <location>
        <begin position="90"/>
        <end position="101"/>
    </location>
</feature>
<dbReference type="EMBL" id="CAJVPV010003685">
    <property type="protein sequence ID" value="CAG8557637.1"/>
    <property type="molecule type" value="Genomic_DNA"/>
</dbReference>
<evidence type="ECO:0000256" key="1">
    <source>
        <dbReference type="ARBA" id="ARBA00012160"/>
    </source>
</evidence>
<keyword evidence="2" id="KW-0489">Methyltransferase</keyword>
<dbReference type="Pfam" id="PF00515">
    <property type="entry name" value="TPR_1"/>
    <property type="match status" value="1"/>
</dbReference>
<evidence type="ECO:0000256" key="7">
    <source>
        <dbReference type="PROSITE-ProRule" id="PRU00489"/>
    </source>
</evidence>
<dbReference type="Gene3D" id="3.40.50.150">
    <property type="entry name" value="Vaccinia Virus protein VP39"/>
    <property type="match status" value="1"/>
</dbReference>
<accession>A0A9N9BBE4</accession>
<proteinExistence type="inferred from homology"/>
<evidence type="ECO:0000256" key="6">
    <source>
        <dbReference type="PROSITE-ProRule" id="PRU00339"/>
    </source>
</evidence>
<dbReference type="PANTHER" id="PTHR12829:SF7">
    <property type="entry name" value="N6-ADENOSINE-METHYLTRANSFERASE CATALYTIC SUBUNIT"/>
    <property type="match status" value="1"/>
</dbReference>
<dbReference type="Gene3D" id="1.25.40.10">
    <property type="entry name" value="Tetratricopeptide repeat domain"/>
    <property type="match status" value="1"/>
</dbReference>
<protein>
    <recommendedName>
        <fullName evidence="1">mRNA m(6)A methyltransferase</fullName>
        <ecNumber evidence="1">2.1.1.348</ecNumber>
    </recommendedName>
</protein>
<feature type="repeat" description="TPR" evidence="6">
    <location>
        <begin position="413"/>
        <end position="446"/>
    </location>
</feature>
<dbReference type="PROSITE" id="PS51143">
    <property type="entry name" value="MT_A70"/>
    <property type="match status" value="1"/>
</dbReference>
<dbReference type="EC" id="2.1.1.348" evidence="1"/>
<dbReference type="Pfam" id="PF05063">
    <property type="entry name" value="MT-A70"/>
    <property type="match status" value="1"/>
</dbReference>
<dbReference type="InterPro" id="IPR002052">
    <property type="entry name" value="DNA_methylase_N6_adenine_CS"/>
</dbReference>
<dbReference type="SMART" id="SM00028">
    <property type="entry name" value="TPR"/>
    <property type="match status" value="2"/>
</dbReference>
<dbReference type="Proteomes" id="UP000789342">
    <property type="component" value="Unassembled WGS sequence"/>
</dbReference>
<keyword evidence="6" id="KW-0802">TPR repeat</keyword>
<dbReference type="GO" id="GO:0005634">
    <property type="term" value="C:nucleus"/>
    <property type="evidence" value="ECO:0007669"/>
    <property type="project" value="TreeGrafter"/>
</dbReference>
<evidence type="ECO:0000256" key="4">
    <source>
        <dbReference type="ARBA" id="ARBA00022691"/>
    </source>
</evidence>
<comment type="similarity">
    <text evidence="7">Belongs to the MT-A70-like family.</text>
</comment>
<reference evidence="9" key="1">
    <citation type="submission" date="2021-06" db="EMBL/GenBank/DDBJ databases">
        <authorList>
            <person name="Kallberg Y."/>
            <person name="Tangrot J."/>
            <person name="Rosling A."/>
        </authorList>
    </citation>
    <scope>NUCLEOTIDE SEQUENCE</scope>
    <source>
        <strain evidence="9">CL551</strain>
    </source>
</reference>
<dbReference type="PROSITE" id="PS00092">
    <property type="entry name" value="N6_MTASE"/>
    <property type="match status" value="1"/>
</dbReference>
<feature type="region of interest" description="Disordered" evidence="8">
    <location>
        <begin position="315"/>
        <end position="357"/>
    </location>
</feature>
<keyword evidence="10" id="KW-1185">Reference proteome</keyword>
<dbReference type="GO" id="GO:0032259">
    <property type="term" value="P:methylation"/>
    <property type="evidence" value="ECO:0007669"/>
    <property type="project" value="UniProtKB-KW"/>
</dbReference>
<dbReference type="SUPFAM" id="SSF53335">
    <property type="entry name" value="S-adenosyl-L-methionine-dependent methyltransferases"/>
    <property type="match status" value="1"/>
</dbReference>
<keyword evidence="4" id="KW-0949">S-adenosyl-L-methionine</keyword>
<dbReference type="PANTHER" id="PTHR12829">
    <property type="entry name" value="N6-ADENOSINE-METHYLTRANSFERASE"/>
    <property type="match status" value="1"/>
</dbReference>
<keyword evidence="3" id="KW-0808">Transferase</keyword>
<dbReference type="GO" id="GO:0036396">
    <property type="term" value="C:RNA N6-methyladenosine methyltransferase complex"/>
    <property type="evidence" value="ECO:0007669"/>
    <property type="project" value="TreeGrafter"/>
</dbReference>
<feature type="region of interest" description="Disordered" evidence="8">
    <location>
        <begin position="1"/>
        <end position="29"/>
    </location>
</feature>
<feature type="region of interest" description="Disordered" evidence="8">
    <location>
        <begin position="72"/>
        <end position="101"/>
    </location>
</feature>
<organism evidence="9 10">
    <name type="scientific">Acaulospora morrowiae</name>
    <dbReference type="NCBI Taxonomy" id="94023"/>
    <lineage>
        <taxon>Eukaryota</taxon>
        <taxon>Fungi</taxon>
        <taxon>Fungi incertae sedis</taxon>
        <taxon>Mucoromycota</taxon>
        <taxon>Glomeromycotina</taxon>
        <taxon>Glomeromycetes</taxon>
        <taxon>Diversisporales</taxon>
        <taxon>Acaulosporaceae</taxon>
        <taxon>Acaulospora</taxon>
    </lineage>
</organism>
<dbReference type="InterPro" id="IPR007757">
    <property type="entry name" value="MT-A70-like"/>
</dbReference>
<evidence type="ECO:0000256" key="2">
    <source>
        <dbReference type="ARBA" id="ARBA00022603"/>
    </source>
</evidence>
<feature type="compositionally biased region" description="Polar residues" evidence="8">
    <location>
        <begin position="8"/>
        <end position="29"/>
    </location>
</feature>